<comment type="caution">
    <text evidence="12">The sequence shown here is derived from an EMBL/GenBank/DDBJ whole genome shotgun (WGS) entry which is preliminary data.</text>
</comment>
<dbReference type="InterPro" id="IPR049883">
    <property type="entry name" value="NOTCH1_EGF-like"/>
</dbReference>
<comment type="function">
    <text evidence="7">Putative Notch ligand involved in the mediation of Notch signaling.</text>
</comment>
<keyword evidence="2 5" id="KW-0245">EGF-like domain</keyword>
<feature type="domain" description="EGF-like" evidence="10">
    <location>
        <begin position="342"/>
        <end position="380"/>
    </location>
</feature>
<dbReference type="PROSITE" id="PS00010">
    <property type="entry name" value="ASX_HYDROXYL"/>
    <property type="match status" value="1"/>
</dbReference>
<dbReference type="PROSITE" id="PS00022">
    <property type="entry name" value="EGF_1"/>
    <property type="match status" value="3"/>
</dbReference>
<name>A0AAE1CY74_9GAST</name>
<feature type="disulfide bond" evidence="5">
    <location>
        <begin position="330"/>
        <end position="339"/>
    </location>
</feature>
<dbReference type="PROSITE" id="PS01186">
    <property type="entry name" value="EGF_2"/>
    <property type="match status" value="2"/>
</dbReference>
<dbReference type="GO" id="GO:0005509">
    <property type="term" value="F:calcium ion binding"/>
    <property type="evidence" value="ECO:0007669"/>
    <property type="project" value="InterPro"/>
</dbReference>
<evidence type="ECO:0000256" key="7">
    <source>
        <dbReference type="RuleBase" id="RU280815"/>
    </source>
</evidence>
<keyword evidence="7 9" id="KW-0472">Membrane</keyword>
<feature type="region of interest" description="Disordered" evidence="8">
    <location>
        <begin position="685"/>
        <end position="736"/>
    </location>
</feature>
<dbReference type="PROSITE" id="PS51051">
    <property type="entry name" value="DSL"/>
    <property type="match status" value="1"/>
</dbReference>
<accession>A0AAE1CY74</accession>
<keyword evidence="4 5" id="KW-1015">Disulfide bond</keyword>
<feature type="disulfide bond" evidence="6">
    <location>
        <begin position="251"/>
        <end position="260"/>
    </location>
</feature>
<dbReference type="InterPro" id="IPR018097">
    <property type="entry name" value="EGF_Ca-bd_CS"/>
</dbReference>
<reference evidence="12" key="1">
    <citation type="journal article" date="2023" name="G3 (Bethesda)">
        <title>A reference genome for the long-term kleptoplast-retaining sea slug Elysia crispata morphotype clarki.</title>
        <authorList>
            <person name="Eastman K.E."/>
            <person name="Pendleton A.L."/>
            <person name="Shaikh M.A."/>
            <person name="Suttiyut T."/>
            <person name="Ogas R."/>
            <person name="Tomko P."/>
            <person name="Gavelis G."/>
            <person name="Widhalm J.R."/>
            <person name="Wisecaver J.H."/>
        </authorList>
    </citation>
    <scope>NUCLEOTIDE SEQUENCE</scope>
    <source>
        <strain evidence="12">ECLA1</strain>
    </source>
</reference>
<feature type="disulfide bond" evidence="6">
    <location>
        <begin position="230"/>
        <end position="242"/>
    </location>
</feature>
<feature type="disulfide bond" evidence="5">
    <location>
        <begin position="311"/>
        <end position="328"/>
    </location>
</feature>
<evidence type="ECO:0000259" key="11">
    <source>
        <dbReference type="PROSITE" id="PS51051"/>
    </source>
</evidence>
<dbReference type="SUPFAM" id="SSF57196">
    <property type="entry name" value="EGF/Laminin"/>
    <property type="match status" value="3"/>
</dbReference>
<evidence type="ECO:0000256" key="2">
    <source>
        <dbReference type="ARBA" id="ARBA00022536"/>
    </source>
</evidence>
<protein>
    <recommendedName>
        <fullName evidence="7">Delta-like protein</fullName>
    </recommendedName>
</protein>
<feature type="domain" description="EGF-like" evidence="10">
    <location>
        <begin position="302"/>
        <end position="340"/>
    </location>
</feature>
<feature type="disulfide bond" evidence="5">
    <location>
        <begin position="351"/>
        <end position="368"/>
    </location>
</feature>
<dbReference type="PANTHER" id="PTHR24033:SF151">
    <property type="entry name" value="NOTCH 2"/>
    <property type="match status" value="1"/>
</dbReference>
<feature type="region of interest" description="Disordered" evidence="8">
    <location>
        <begin position="530"/>
        <end position="571"/>
    </location>
</feature>
<evidence type="ECO:0000256" key="1">
    <source>
        <dbReference type="ARBA" id="ARBA00022473"/>
    </source>
</evidence>
<feature type="domain" description="DSL" evidence="11">
    <location>
        <begin position="215"/>
        <end position="260"/>
    </location>
</feature>
<keyword evidence="3 7" id="KW-0677">Repeat</keyword>
<dbReference type="FunFam" id="2.10.25.140:FF:000001">
    <property type="entry name" value="Delta-like protein"/>
    <property type="match status" value="1"/>
</dbReference>
<feature type="region of interest" description="Disordered" evidence="8">
    <location>
        <begin position="439"/>
        <end position="464"/>
    </location>
</feature>
<feature type="disulfide bond" evidence="5">
    <location>
        <begin position="290"/>
        <end position="299"/>
    </location>
</feature>
<keyword evidence="7 9" id="KW-1133">Transmembrane helix</keyword>
<sequence>MHRKRPLVLLTSAHEHPSSLPWKKYWCLYGIDLSSTKYVNKLLVDMFKVSLCGLFAFLRLAEACRGTGRIEVHFLHYSDTCREDFNTNKCDPYFRFCLSRPQSSPSVSSSACQYGITGESGRYNNENSIDFAQSYNLNGISNPWRVQVSRFYDSQIMLVARVVDHDRYSRNDHMHTWGVRLTETVYQSRNEAQWANRLMTQNSKYNPSLSFKIRLYCDPDFYSSSCAVYCRAQDSSSGHYTCDKATGQKICKQGWEGSNCAWDIDECRRDSDLCNHGTCSNSLGSYSCNCPDGYSGDHCETIDDPCDSNPCQNGGQCYSGADNREHICICQDDWEGTDCSIRKDPCDNLPCMSRGVCNSTEDKTSYSCYCSYPYFGSNCEETMTTTESTTTVVTTTTIATTTTTEALESDGTEQLENLTSWTGKDTLGKSPLHTAAKTLDNEETTQGGPNQHVQGKFETSRQKASSEENGVDIWVIALVSGLAFLALVAILVFFVIRRRTRKNMSRSSSVNFKGGDLTFIDDEMDFTNGIFTPEPELRPQQSNRTADGLRELPPLPVSSSDTDGDLDQGAVGGCKARRAANCQDANTDKKVSDTLTRSQPGRALPNDYADIRTLSGNLIKDRIAEASANQETLNIDMDYSSTADDDEFGGDPHYSTLDDMRIGIPEPPSIISTLPEVSTITAGGAEYAAPRDRPATENPYAVPRDPKVSPDYQTPRDVKAEDCGIDKPDSDSSELTPTVMTAGAATNPMYTAAPLVQDWRRWTRNLAPEIQQIIDDNSSHLVEDNIDYIIHFFT</sequence>
<dbReference type="PROSITE" id="PS01187">
    <property type="entry name" value="EGF_CA"/>
    <property type="match status" value="1"/>
</dbReference>
<evidence type="ECO:0000259" key="10">
    <source>
        <dbReference type="PROSITE" id="PS50026"/>
    </source>
</evidence>
<dbReference type="GO" id="GO:0016020">
    <property type="term" value="C:membrane"/>
    <property type="evidence" value="ECO:0007669"/>
    <property type="project" value="UniProtKB-SubCell"/>
</dbReference>
<proteinExistence type="predicted"/>
<keyword evidence="1 7" id="KW-0217">Developmental protein</keyword>
<dbReference type="GO" id="GO:0007154">
    <property type="term" value="P:cell communication"/>
    <property type="evidence" value="ECO:0007669"/>
    <property type="project" value="InterPro"/>
</dbReference>
<feature type="domain" description="EGF-like" evidence="10">
    <location>
        <begin position="263"/>
        <end position="300"/>
    </location>
</feature>
<dbReference type="InterPro" id="IPR000152">
    <property type="entry name" value="EGF-type_Asp/Asn_hydroxyl_site"/>
</dbReference>
<dbReference type="CDD" id="cd00054">
    <property type="entry name" value="EGF_CA"/>
    <property type="match status" value="2"/>
</dbReference>
<gene>
    <name evidence="12" type="ORF">RRG08_061312</name>
</gene>
<dbReference type="InterPro" id="IPR000742">
    <property type="entry name" value="EGF"/>
</dbReference>
<dbReference type="SMART" id="SM00179">
    <property type="entry name" value="EGF_CA"/>
    <property type="match status" value="1"/>
</dbReference>
<keyword evidence="13" id="KW-1185">Reference proteome</keyword>
<dbReference type="PANTHER" id="PTHR24033">
    <property type="entry name" value="EGF-LIKE DOMAIN-CONTAINING PROTEIN"/>
    <property type="match status" value="1"/>
</dbReference>
<dbReference type="Pfam" id="PF07645">
    <property type="entry name" value="EGF_CA"/>
    <property type="match status" value="1"/>
</dbReference>
<feature type="disulfide bond" evidence="6">
    <location>
        <begin position="217"/>
        <end position="226"/>
    </location>
</feature>
<evidence type="ECO:0000256" key="3">
    <source>
        <dbReference type="ARBA" id="ARBA00022737"/>
    </source>
</evidence>
<evidence type="ECO:0000256" key="6">
    <source>
        <dbReference type="PROSITE-ProRule" id="PRU00377"/>
    </source>
</evidence>
<dbReference type="Gene3D" id="2.10.25.140">
    <property type="match status" value="1"/>
</dbReference>
<organism evidence="12 13">
    <name type="scientific">Elysia crispata</name>
    <name type="common">lettuce slug</name>
    <dbReference type="NCBI Taxonomy" id="231223"/>
    <lineage>
        <taxon>Eukaryota</taxon>
        <taxon>Metazoa</taxon>
        <taxon>Spiralia</taxon>
        <taxon>Lophotrochozoa</taxon>
        <taxon>Mollusca</taxon>
        <taxon>Gastropoda</taxon>
        <taxon>Heterobranchia</taxon>
        <taxon>Euthyneura</taxon>
        <taxon>Panpulmonata</taxon>
        <taxon>Sacoglossa</taxon>
        <taxon>Placobranchoidea</taxon>
        <taxon>Plakobranchidae</taxon>
        <taxon>Elysia</taxon>
    </lineage>
</organism>
<comment type="caution">
    <text evidence="5">Lacks conserved residue(s) required for the propagation of feature annotation.</text>
</comment>
<keyword evidence="7 9" id="KW-0812">Transmembrane</keyword>
<dbReference type="CDD" id="cd12087">
    <property type="entry name" value="TM_EGFR-like"/>
    <property type="match status" value="1"/>
</dbReference>
<evidence type="ECO:0000256" key="8">
    <source>
        <dbReference type="SAM" id="MobiDB-lite"/>
    </source>
</evidence>
<dbReference type="EMBL" id="JAWDGP010006314">
    <property type="protein sequence ID" value="KAK3743376.1"/>
    <property type="molecule type" value="Genomic_DNA"/>
</dbReference>
<evidence type="ECO:0000256" key="4">
    <source>
        <dbReference type="ARBA" id="ARBA00023157"/>
    </source>
</evidence>
<dbReference type="AlphaFoldDB" id="A0AAE1CY74"/>
<evidence type="ECO:0000256" key="5">
    <source>
        <dbReference type="PROSITE-ProRule" id="PRU00076"/>
    </source>
</evidence>
<dbReference type="Proteomes" id="UP001283361">
    <property type="component" value="Unassembled WGS sequence"/>
</dbReference>
<dbReference type="InterPro" id="IPR051830">
    <property type="entry name" value="NOTCH_homolog"/>
</dbReference>
<keyword evidence="7" id="KW-0732">Signal</keyword>
<feature type="compositionally biased region" description="Basic and acidic residues" evidence="8">
    <location>
        <begin position="704"/>
        <end position="730"/>
    </location>
</feature>
<evidence type="ECO:0000313" key="13">
    <source>
        <dbReference type="Proteomes" id="UP001283361"/>
    </source>
</evidence>
<dbReference type="SMART" id="SM00051">
    <property type="entry name" value="DSL"/>
    <property type="match status" value="1"/>
</dbReference>
<comment type="subcellular location">
    <subcellularLocation>
        <location evidence="7">Membrane</location>
        <topology evidence="7">Single-pass type I membrane protein</topology>
    </subcellularLocation>
</comment>
<evidence type="ECO:0000313" key="12">
    <source>
        <dbReference type="EMBL" id="KAK3743376.1"/>
    </source>
</evidence>
<dbReference type="InterPro" id="IPR001774">
    <property type="entry name" value="DSL"/>
</dbReference>
<evidence type="ECO:0000256" key="9">
    <source>
        <dbReference type="SAM" id="Phobius"/>
    </source>
</evidence>
<dbReference type="Pfam" id="PF01414">
    <property type="entry name" value="DSL"/>
    <property type="match status" value="1"/>
</dbReference>
<dbReference type="SMART" id="SM00181">
    <property type="entry name" value="EGF"/>
    <property type="match status" value="3"/>
</dbReference>
<dbReference type="InterPro" id="IPR001881">
    <property type="entry name" value="EGF-like_Ca-bd_dom"/>
</dbReference>
<feature type="region of interest" description="Disordered" evidence="8">
    <location>
        <begin position="584"/>
        <end position="604"/>
    </location>
</feature>
<feature type="compositionally biased region" description="Polar residues" evidence="8">
    <location>
        <begin position="444"/>
        <end position="453"/>
    </location>
</feature>
<dbReference type="PROSITE" id="PS50026">
    <property type="entry name" value="EGF_3"/>
    <property type="match status" value="3"/>
</dbReference>
<feature type="disulfide bond" evidence="5">
    <location>
        <begin position="370"/>
        <end position="379"/>
    </location>
</feature>
<dbReference type="Gene3D" id="2.10.25.10">
    <property type="entry name" value="Laminin"/>
    <property type="match status" value="3"/>
</dbReference>
<feature type="transmembrane region" description="Helical" evidence="9">
    <location>
        <begin position="473"/>
        <end position="496"/>
    </location>
</feature>